<accession>A0A0B7GTN5</accession>
<dbReference type="Proteomes" id="UP000183504">
    <property type="component" value="Unassembled WGS sequence"/>
</dbReference>
<evidence type="ECO:0000313" key="1">
    <source>
        <dbReference type="EMBL" id="CEL91314.1"/>
    </source>
</evidence>
<gene>
    <name evidence="1" type="ORF">SSV_2040</name>
</gene>
<name>A0A0B7GTN5_STRSA</name>
<proteinExistence type="predicted"/>
<evidence type="ECO:0000313" key="2">
    <source>
        <dbReference type="Proteomes" id="UP000183504"/>
    </source>
</evidence>
<dbReference type="AlphaFoldDB" id="A0A0B7GTN5"/>
<protein>
    <submittedName>
        <fullName evidence="1">Uncharacterized protein</fullName>
    </submittedName>
</protein>
<dbReference type="EMBL" id="CDMW01000001">
    <property type="protein sequence ID" value="CEL91314.1"/>
    <property type="molecule type" value="Genomic_DNA"/>
</dbReference>
<sequence>MCFFVGKFHIKTHLRYIFYTNGINKDLLTLFKNPKLFHNNLLKVTPVVAFTFSEKCGRLVV</sequence>
<organism evidence="1 2">
    <name type="scientific">Streptococcus sanguinis</name>
    <dbReference type="NCBI Taxonomy" id="1305"/>
    <lineage>
        <taxon>Bacteria</taxon>
        <taxon>Bacillati</taxon>
        <taxon>Bacillota</taxon>
        <taxon>Bacilli</taxon>
        <taxon>Lactobacillales</taxon>
        <taxon>Streptococcaceae</taxon>
        <taxon>Streptococcus</taxon>
    </lineage>
</organism>
<reference evidence="1 2" key="1">
    <citation type="submission" date="2015-01" db="EMBL/GenBank/DDBJ databases">
        <authorList>
            <person name="Pelicic Vladimir"/>
        </authorList>
    </citation>
    <scope>NUCLEOTIDE SEQUENCE [LARGE SCALE GENOMIC DNA]</scope>
    <source>
        <strain evidence="1 2">2908</strain>
    </source>
</reference>